<keyword evidence="12" id="KW-1185">Reference proteome</keyword>
<dbReference type="PANTHER" id="PTHR43297">
    <property type="entry name" value="OLIGOPEPTIDE TRANSPORT ATP-BINDING PROTEIN APPD"/>
    <property type="match status" value="1"/>
</dbReference>
<dbReference type="RefSeq" id="WP_123632175.1">
    <property type="nucleotide sequence ID" value="NZ_AYKH01000042.1"/>
</dbReference>
<evidence type="ECO:0000256" key="5">
    <source>
        <dbReference type="ARBA" id="ARBA00022741"/>
    </source>
</evidence>
<evidence type="ECO:0000256" key="3">
    <source>
        <dbReference type="ARBA" id="ARBA00022448"/>
    </source>
</evidence>
<dbReference type="GO" id="GO:0005886">
    <property type="term" value="C:plasma membrane"/>
    <property type="evidence" value="ECO:0007669"/>
    <property type="project" value="UniProtKB-SubCell"/>
</dbReference>
<feature type="domain" description="ABC transporter" evidence="10">
    <location>
        <begin position="5"/>
        <end position="255"/>
    </location>
</feature>
<accession>A0A423PG16</accession>
<proteinExistence type="inferred from homology"/>
<reference evidence="11 12" key="1">
    <citation type="submission" date="2013-10" db="EMBL/GenBank/DDBJ databases">
        <title>Salinisphaera orenii MK-B5 Genome Sequencing.</title>
        <authorList>
            <person name="Lai Q."/>
            <person name="Li C."/>
            <person name="Shao Z."/>
        </authorList>
    </citation>
    <scope>NUCLEOTIDE SEQUENCE [LARGE SCALE GENOMIC DNA]</scope>
    <source>
        <strain evidence="11 12">MK-B5</strain>
    </source>
</reference>
<evidence type="ECO:0000256" key="6">
    <source>
        <dbReference type="ARBA" id="ARBA00022840"/>
    </source>
</evidence>
<dbReference type="GO" id="GO:0015833">
    <property type="term" value="P:peptide transport"/>
    <property type="evidence" value="ECO:0007669"/>
    <property type="project" value="InterPro"/>
</dbReference>
<keyword evidence="3" id="KW-0813">Transport</keyword>
<gene>
    <name evidence="11" type="ORF">SAOR_15265</name>
</gene>
<evidence type="ECO:0000256" key="1">
    <source>
        <dbReference type="ARBA" id="ARBA00004417"/>
    </source>
</evidence>
<dbReference type="CDD" id="cd03257">
    <property type="entry name" value="ABC_NikE_OppD_transporters"/>
    <property type="match status" value="1"/>
</dbReference>
<dbReference type="Pfam" id="PF08352">
    <property type="entry name" value="oligo_HPY"/>
    <property type="match status" value="1"/>
</dbReference>
<dbReference type="InterPro" id="IPR013563">
    <property type="entry name" value="Oligopep_ABC_C"/>
</dbReference>
<dbReference type="InterPro" id="IPR050388">
    <property type="entry name" value="ABC_Ni/Peptide_Import"/>
</dbReference>
<evidence type="ECO:0000256" key="2">
    <source>
        <dbReference type="ARBA" id="ARBA00005417"/>
    </source>
</evidence>
<dbReference type="PANTHER" id="PTHR43297:SF2">
    <property type="entry name" value="DIPEPTIDE TRANSPORT ATP-BINDING PROTEIN DPPD"/>
    <property type="match status" value="1"/>
</dbReference>
<dbReference type="InterPro" id="IPR003439">
    <property type="entry name" value="ABC_transporter-like_ATP-bd"/>
</dbReference>
<keyword evidence="5" id="KW-0547">Nucleotide-binding</keyword>
<protein>
    <recommendedName>
        <fullName evidence="8">ABC-type dipeptide transporter</fullName>
        <ecNumber evidence="8">7.4.2.9</ecNumber>
    </recommendedName>
</protein>
<comment type="subcellular location">
    <subcellularLocation>
        <location evidence="1">Cell inner membrane</location>
        <topology evidence="1">Peripheral membrane protein</topology>
    </subcellularLocation>
</comment>
<dbReference type="InterPro" id="IPR003593">
    <property type="entry name" value="AAA+_ATPase"/>
</dbReference>
<dbReference type="PROSITE" id="PS50893">
    <property type="entry name" value="ABC_TRANSPORTER_2"/>
    <property type="match status" value="1"/>
</dbReference>
<name>A0A423PG16_9GAMM</name>
<dbReference type="GO" id="GO:0005524">
    <property type="term" value="F:ATP binding"/>
    <property type="evidence" value="ECO:0007669"/>
    <property type="project" value="UniProtKB-KW"/>
</dbReference>
<comment type="similarity">
    <text evidence="2">Belongs to the ABC transporter superfamily.</text>
</comment>
<comment type="caution">
    <text evidence="11">The sequence shown here is derived from an EMBL/GenBank/DDBJ whole genome shotgun (WGS) entry which is preliminary data.</text>
</comment>
<sequence>MSALLEVSDLSVEFRSRAGTVHVLDRIALSVARGETLAVVGESGSGKSVAAFSIMGILDDAARIPNGRVDFGGMDLLKAKRRELDEVRGREMAMIFQSPRTALNPIRKVGHQIEDVLRRHGPVARGDAKRRAIEALEQVRIPDPGRRYDAYPFELSGGLCQRVMIAIALCCKPRLLIADEPTTGLDVTTQATIMDLLAELGRETGLATLLITHDLALASQYADRIAVMHAGQVVETAPTASLFAAPRHPYTAGLMGATPTSTTALDALESVPGRIPPLNADLPVCRFAERCSRRVAECDDPGPRFDADAQAPDHYFACRRPL</sequence>
<dbReference type="Gene3D" id="3.40.50.300">
    <property type="entry name" value="P-loop containing nucleotide triphosphate hydrolases"/>
    <property type="match status" value="1"/>
</dbReference>
<keyword evidence="7" id="KW-0472">Membrane</keyword>
<dbReference type="FunFam" id="3.40.50.300:FF:000016">
    <property type="entry name" value="Oligopeptide ABC transporter ATP-binding component"/>
    <property type="match status" value="1"/>
</dbReference>
<evidence type="ECO:0000259" key="10">
    <source>
        <dbReference type="PROSITE" id="PS50893"/>
    </source>
</evidence>
<dbReference type="Pfam" id="PF00005">
    <property type="entry name" value="ABC_tran"/>
    <property type="match status" value="1"/>
</dbReference>
<comment type="catalytic activity">
    <reaction evidence="9">
        <text>a dipeptide(out) + ATP + H2O = a dipeptide(in) + ADP + phosphate + H(+)</text>
        <dbReference type="Rhea" id="RHEA:23120"/>
        <dbReference type="ChEBI" id="CHEBI:15377"/>
        <dbReference type="ChEBI" id="CHEBI:15378"/>
        <dbReference type="ChEBI" id="CHEBI:30616"/>
        <dbReference type="ChEBI" id="CHEBI:43474"/>
        <dbReference type="ChEBI" id="CHEBI:90799"/>
        <dbReference type="ChEBI" id="CHEBI:456216"/>
        <dbReference type="EC" id="7.4.2.9"/>
    </reaction>
</comment>
<dbReference type="AlphaFoldDB" id="A0A423PG16"/>
<dbReference type="EC" id="7.4.2.9" evidence="8"/>
<dbReference type="GO" id="GO:0055085">
    <property type="term" value="P:transmembrane transport"/>
    <property type="evidence" value="ECO:0007669"/>
    <property type="project" value="UniProtKB-ARBA"/>
</dbReference>
<evidence type="ECO:0000256" key="4">
    <source>
        <dbReference type="ARBA" id="ARBA00022475"/>
    </source>
</evidence>
<keyword evidence="4" id="KW-1003">Cell membrane</keyword>
<dbReference type="Proteomes" id="UP000283993">
    <property type="component" value="Unassembled WGS sequence"/>
</dbReference>
<dbReference type="NCBIfam" id="TIGR01727">
    <property type="entry name" value="oligo_HPY"/>
    <property type="match status" value="1"/>
</dbReference>
<evidence type="ECO:0000313" key="11">
    <source>
        <dbReference type="EMBL" id="ROO24542.1"/>
    </source>
</evidence>
<evidence type="ECO:0000256" key="7">
    <source>
        <dbReference type="ARBA" id="ARBA00023136"/>
    </source>
</evidence>
<dbReference type="GO" id="GO:0016887">
    <property type="term" value="F:ATP hydrolysis activity"/>
    <property type="evidence" value="ECO:0007669"/>
    <property type="project" value="InterPro"/>
</dbReference>
<dbReference type="SUPFAM" id="SSF52540">
    <property type="entry name" value="P-loop containing nucleoside triphosphate hydrolases"/>
    <property type="match status" value="1"/>
</dbReference>
<evidence type="ECO:0000256" key="9">
    <source>
        <dbReference type="ARBA" id="ARBA00047356"/>
    </source>
</evidence>
<dbReference type="SMART" id="SM00382">
    <property type="entry name" value="AAA"/>
    <property type="match status" value="1"/>
</dbReference>
<dbReference type="InterPro" id="IPR027417">
    <property type="entry name" value="P-loop_NTPase"/>
</dbReference>
<keyword evidence="6" id="KW-0067">ATP-binding</keyword>
<evidence type="ECO:0000256" key="8">
    <source>
        <dbReference type="ARBA" id="ARBA00038852"/>
    </source>
</evidence>
<dbReference type="EMBL" id="AYKH01000042">
    <property type="protein sequence ID" value="ROO24542.1"/>
    <property type="molecule type" value="Genomic_DNA"/>
</dbReference>
<evidence type="ECO:0000313" key="12">
    <source>
        <dbReference type="Proteomes" id="UP000283993"/>
    </source>
</evidence>
<organism evidence="11 12">
    <name type="scientific">Salinisphaera orenii MK-B5</name>
    <dbReference type="NCBI Taxonomy" id="856730"/>
    <lineage>
        <taxon>Bacteria</taxon>
        <taxon>Pseudomonadati</taxon>
        <taxon>Pseudomonadota</taxon>
        <taxon>Gammaproteobacteria</taxon>
        <taxon>Salinisphaerales</taxon>
        <taxon>Salinisphaeraceae</taxon>
        <taxon>Salinisphaera</taxon>
    </lineage>
</organism>